<dbReference type="PROSITE" id="PS50977">
    <property type="entry name" value="HTH_TETR_2"/>
    <property type="match status" value="1"/>
</dbReference>
<dbReference type="PANTHER" id="PTHR30055:SF234">
    <property type="entry name" value="HTH-TYPE TRANSCRIPTIONAL REGULATOR BETI"/>
    <property type="match status" value="1"/>
</dbReference>
<proteinExistence type="predicted"/>
<evidence type="ECO:0000313" key="6">
    <source>
        <dbReference type="EMBL" id="OWV06773.1"/>
    </source>
</evidence>
<dbReference type="GO" id="GO:0000976">
    <property type="term" value="F:transcription cis-regulatory region binding"/>
    <property type="evidence" value="ECO:0007669"/>
    <property type="project" value="TreeGrafter"/>
</dbReference>
<dbReference type="OrthoDB" id="5242390at2"/>
<dbReference type="InterPro" id="IPR023772">
    <property type="entry name" value="DNA-bd_HTH_TetR-type_CS"/>
</dbReference>
<dbReference type="InterPro" id="IPR009057">
    <property type="entry name" value="Homeodomain-like_sf"/>
</dbReference>
<dbReference type="InterPro" id="IPR001647">
    <property type="entry name" value="HTH_TetR"/>
</dbReference>
<dbReference type="PROSITE" id="PS01081">
    <property type="entry name" value="HTH_TETR_1"/>
    <property type="match status" value="1"/>
</dbReference>
<dbReference type="InterPro" id="IPR036271">
    <property type="entry name" value="Tet_transcr_reg_TetR-rel_C_sf"/>
</dbReference>
<name>A0A246RLB2_9ACTN</name>
<dbReference type="InterPro" id="IPR041669">
    <property type="entry name" value="TetR_C_15"/>
</dbReference>
<dbReference type="EMBL" id="MZMV01000023">
    <property type="protein sequence ID" value="OWV06773.1"/>
    <property type="molecule type" value="Genomic_DNA"/>
</dbReference>
<keyword evidence="2 4" id="KW-0238">DNA-binding</keyword>
<dbReference type="SUPFAM" id="SSF46689">
    <property type="entry name" value="Homeodomain-like"/>
    <property type="match status" value="1"/>
</dbReference>
<evidence type="ECO:0000256" key="1">
    <source>
        <dbReference type="ARBA" id="ARBA00023015"/>
    </source>
</evidence>
<feature type="DNA-binding region" description="H-T-H motif" evidence="4">
    <location>
        <begin position="43"/>
        <end position="62"/>
    </location>
</feature>
<feature type="domain" description="HTH tetR-type" evidence="5">
    <location>
        <begin position="20"/>
        <end position="80"/>
    </location>
</feature>
<dbReference type="Pfam" id="PF00440">
    <property type="entry name" value="TetR_N"/>
    <property type="match status" value="1"/>
</dbReference>
<dbReference type="InterPro" id="IPR050109">
    <property type="entry name" value="HTH-type_TetR-like_transc_reg"/>
</dbReference>
<evidence type="ECO:0000256" key="4">
    <source>
        <dbReference type="PROSITE-ProRule" id="PRU00335"/>
    </source>
</evidence>
<dbReference type="PANTHER" id="PTHR30055">
    <property type="entry name" value="HTH-TYPE TRANSCRIPTIONAL REGULATOR RUTR"/>
    <property type="match status" value="1"/>
</dbReference>
<protein>
    <submittedName>
        <fullName evidence="6">TetR family transcriptional regulator</fullName>
    </submittedName>
</protein>
<dbReference type="Pfam" id="PF17918">
    <property type="entry name" value="TetR_C_15"/>
    <property type="match status" value="1"/>
</dbReference>
<keyword evidence="7" id="KW-1185">Reference proteome</keyword>
<keyword evidence="1" id="KW-0805">Transcription regulation</keyword>
<evidence type="ECO:0000256" key="3">
    <source>
        <dbReference type="ARBA" id="ARBA00023163"/>
    </source>
</evidence>
<dbReference type="Proteomes" id="UP000197174">
    <property type="component" value="Unassembled WGS sequence"/>
</dbReference>
<evidence type="ECO:0000313" key="7">
    <source>
        <dbReference type="Proteomes" id="UP000197174"/>
    </source>
</evidence>
<dbReference type="GO" id="GO:0003700">
    <property type="term" value="F:DNA-binding transcription factor activity"/>
    <property type="evidence" value="ECO:0007669"/>
    <property type="project" value="TreeGrafter"/>
</dbReference>
<gene>
    <name evidence="6" type="ORF">B5D80_15285</name>
</gene>
<dbReference type="RefSeq" id="WP_088644540.1">
    <property type="nucleotide sequence ID" value="NZ_MZMV01000023.1"/>
</dbReference>
<evidence type="ECO:0000259" key="5">
    <source>
        <dbReference type="PROSITE" id="PS50977"/>
    </source>
</evidence>
<evidence type="ECO:0000256" key="2">
    <source>
        <dbReference type="ARBA" id="ARBA00023125"/>
    </source>
</evidence>
<comment type="caution">
    <text evidence="6">The sequence shown here is derived from an EMBL/GenBank/DDBJ whole genome shotgun (WGS) entry which is preliminary data.</text>
</comment>
<accession>A0A246RLB2</accession>
<sequence length="209" mass="23813">MPSADRRLQPRREPRQVRAELTRERILAAAAHVFSEYGYAAGTTNRIAERARVSIGSLYQYFPNKDAILAALLVRHIDRGTWTRADELDLSPGTLAATVRALVRDAIDNHSEDPQLLRIMIEEAPLSQELLDTIDRHGRQRVAQIRDLLALHPDVRVTDLDTAAELIVFTVEINTHKLMADPRPIPVERFERELANMVTRYLRGDRHAE</sequence>
<reference evidence="6 7" key="1">
    <citation type="submission" date="2017-03" db="EMBL/GenBank/DDBJ databases">
        <title>Whole genome sequence of Micromonospora wenchangensis, isolated from mangrove soil.</title>
        <authorList>
            <person name="Yang H."/>
        </authorList>
    </citation>
    <scope>NUCLEOTIDE SEQUENCE [LARGE SCALE GENOMIC DNA]</scope>
    <source>
        <strain evidence="6 7">CCTCC AA 2012002</strain>
    </source>
</reference>
<dbReference type="Gene3D" id="1.10.357.10">
    <property type="entry name" value="Tetracycline Repressor, domain 2"/>
    <property type="match status" value="1"/>
</dbReference>
<dbReference type="AlphaFoldDB" id="A0A246RLB2"/>
<keyword evidence="3" id="KW-0804">Transcription</keyword>
<dbReference type="SUPFAM" id="SSF48498">
    <property type="entry name" value="Tetracyclin repressor-like, C-terminal domain"/>
    <property type="match status" value="1"/>
</dbReference>
<dbReference type="PRINTS" id="PR00455">
    <property type="entry name" value="HTHTETR"/>
</dbReference>
<organism evidence="6 7">
    <name type="scientific">Micromonospora wenchangensis</name>
    <dbReference type="NCBI Taxonomy" id="1185415"/>
    <lineage>
        <taxon>Bacteria</taxon>
        <taxon>Bacillati</taxon>
        <taxon>Actinomycetota</taxon>
        <taxon>Actinomycetes</taxon>
        <taxon>Micromonosporales</taxon>
        <taxon>Micromonosporaceae</taxon>
        <taxon>Micromonospora</taxon>
    </lineage>
</organism>